<feature type="region of interest" description="Disordered" evidence="1">
    <location>
        <begin position="52"/>
        <end position="74"/>
    </location>
</feature>
<sequence>SFNRAKELVSNSNISTLLKKHSAFKRHNLSKNIFDSVRLNINSDNYSIADLDSSSNAESDYDDERVQSSEVDND</sequence>
<dbReference type="Proteomes" id="UP000663874">
    <property type="component" value="Unassembled WGS sequence"/>
</dbReference>
<evidence type="ECO:0000313" key="2">
    <source>
        <dbReference type="EMBL" id="CAF4239450.1"/>
    </source>
</evidence>
<evidence type="ECO:0000313" key="3">
    <source>
        <dbReference type="Proteomes" id="UP000663874"/>
    </source>
</evidence>
<feature type="non-terminal residue" evidence="2">
    <location>
        <position position="1"/>
    </location>
</feature>
<comment type="caution">
    <text evidence="2">The sequence shown here is derived from an EMBL/GenBank/DDBJ whole genome shotgun (WGS) entry which is preliminary data.</text>
</comment>
<proteinExistence type="predicted"/>
<protein>
    <submittedName>
        <fullName evidence="2">Uncharacterized protein</fullName>
    </submittedName>
</protein>
<evidence type="ECO:0000256" key="1">
    <source>
        <dbReference type="SAM" id="MobiDB-lite"/>
    </source>
</evidence>
<name>A0A820E065_9BILA</name>
<dbReference type="AlphaFoldDB" id="A0A820E065"/>
<organism evidence="2 3">
    <name type="scientific">Rotaria sordida</name>
    <dbReference type="NCBI Taxonomy" id="392033"/>
    <lineage>
        <taxon>Eukaryota</taxon>
        <taxon>Metazoa</taxon>
        <taxon>Spiralia</taxon>
        <taxon>Gnathifera</taxon>
        <taxon>Rotifera</taxon>
        <taxon>Eurotatoria</taxon>
        <taxon>Bdelloidea</taxon>
        <taxon>Philodinida</taxon>
        <taxon>Philodinidae</taxon>
        <taxon>Rotaria</taxon>
    </lineage>
</organism>
<dbReference type="EMBL" id="CAJOBE010020832">
    <property type="protein sequence ID" value="CAF4239450.1"/>
    <property type="molecule type" value="Genomic_DNA"/>
</dbReference>
<gene>
    <name evidence="2" type="ORF">FNK824_LOCUS38093</name>
</gene>
<accession>A0A820E065</accession>
<reference evidence="2" key="1">
    <citation type="submission" date="2021-02" db="EMBL/GenBank/DDBJ databases">
        <authorList>
            <person name="Nowell W R."/>
        </authorList>
    </citation>
    <scope>NUCLEOTIDE SEQUENCE</scope>
</reference>